<evidence type="ECO:0000313" key="3">
    <source>
        <dbReference type="EMBL" id="ADG19292.1"/>
    </source>
</evidence>
<dbReference type="PANTHER" id="PTHR11895:SF7">
    <property type="entry name" value="GLUTAMYL-TRNA(GLN) AMIDOTRANSFERASE SUBUNIT A, MITOCHONDRIAL"/>
    <property type="match status" value="1"/>
</dbReference>
<dbReference type="eggNOG" id="COG0154">
    <property type="taxonomic scope" value="Bacteria"/>
</dbReference>
<name>D5WFD8_PARAM</name>
<dbReference type="InterPro" id="IPR000120">
    <property type="entry name" value="Amidase"/>
</dbReference>
<feature type="domain" description="Amidase" evidence="2">
    <location>
        <begin position="93"/>
        <end position="519"/>
    </location>
</feature>
<dbReference type="AlphaFoldDB" id="D5WFD8"/>
<accession>D5WFD8</accession>
<dbReference type="Pfam" id="PF01425">
    <property type="entry name" value="Amidase"/>
    <property type="match status" value="1"/>
</dbReference>
<proteinExistence type="inferred from homology"/>
<comment type="similarity">
    <text evidence="1">Belongs to the amidase family.</text>
</comment>
<reference evidence="4" key="1">
    <citation type="submission" date="2010-04" db="EMBL/GenBank/DDBJ databases">
        <title>Complete sequence of chromosome 2 of Burkholderia sp. CCGE1002.</title>
        <authorList>
            <consortium name="US DOE Joint Genome Institute"/>
            <person name="Lucas S."/>
            <person name="Copeland A."/>
            <person name="Lapidus A."/>
            <person name="Cheng J.-F."/>
            <person name="Bruce D."/>
            <person name="Goodwin L."/>
            <person name="Pitluck S."/>
            <person name="Chertkov O."/>
            <person name="Detter J.C."/>
            <person name="Han C."/>
            <person name="Tapia R."/>
            <person name="Land M."/>
            <person name="Hauser L."/>
            <person name="Kyrpides N."/>
            <person name="Ovchinnikova G."/>
            <person name="Martinez-Romero E."/>
            <person name="Hernandez M.A.R."/>
            <person name="Tiedje J.M."/>
            <person name="Woyke T."/>
        </authorList>
    </citation>
    <scope>NUCLEOTIDE SEQUENCE [LARGE SCALE GENOMIC DNA]</scope>
    <source>
        <strain evidence="4">CCGE1002</strain>
    </source>
</reference>
<dbReference type="STRING" id="640511.BC1002_5357"/>
<evidence type="ECO:0000313" key="4">
    <source>
        <dbReference type="Proteomes" id="UP000002190"/>
    </source>
</evidence>
<dbReference type="KEGG" id="bge:BC1002_5357"/>
<dbReference type="HOGENOM" id="CLU_009600_0_4_4"/>
<dbReference type="PANTHER" id="PTHR11895">
    <property type="entry name" value="TRANSAMIDASE"/>
    <property type="match status" value="1"/>
</dbReference>
<dbReference type="Gene3D" id="3.90.1300.10">
    <property type="entry name" value="Amidase signature (AS) domain"/>
    <property type="match status" value="1"/>
</dbReference>
<evidence type="ECO:0000256" key="1">
    <source>
        <dbReference type="ARBA" id="ARBA00009199"/>
    </source>
</evidence>
<dbReference type="Proteomes" id="UP000002190">
    <property type="component" value="Chromosome 2"/>
</dbReference>
<dbReference type="GO" id="GO:0003824">
    <property type="term" value="F:catalytic activity"/>
    <property type="evidence" value="ECO:0007669"/>
    <property type="project" value="InterPro"/>
</dbReference>
<dbReference type="InterPro" id="IPR036928">
    <property type="entry name" value="AS_sf"/>
</dbReference>
<dbReference type="EMBL" id="CP002014">
    <property type="protein sequence ID" value="ADG19292.1"/>
    <property type="molecule type" value="Genomic_DNA"/>
</dbReference>
<sequence length="538" mass="57326">MPASMTMTPASLTAMIPGFQLESDTFRPAALPGAGDAGRIKNRLCQGSSIKEWSQSRFDPLEVSIAIFQDYDAYDGVGLAELVKHGEVSADDLMDTAIARVEARNPKVNAFSSLFEARARRDIQAGLPDGPFRGVPFALKDLFMQYEGEVTGNGSRFFQGVVATRDSELFARYRRAGFAIFGKTTTPELGIGPATESRANGITRNPWNLSRTAGGSSGGAASAVAAGILPLAHASDSGGSTRVPASCCGLFGLKPSRGRMPMGPERGESSGGFGSAHAVTRSVRDSAALLDVTAGPDLGAPYGIAPPDRPWRDEVGAAPGRLRIAVWSEPPQGIELHERCALALQDAATLCRDLGHYVEEMRPAVDIGEIDRSGIVVMAASTRLLIEARAAALGRPPGPDDLEPAVRAFYEAADKYSAFDYARAVAATHRASRDLAAFQTKWDLILMPTLAQPPVPVGTITSSDMDRSGMRPLSRAFNPFCPLANRTGVPAASVPLFWDQDGLPIGVQFLARFGDEATIFRIAAQLEHARPWAARRAM</sequence>
<reference evidence="3 4" key="2">
    <citation type="journal article" date="2012" name="J. Bacteriol.">
        <title>Genome Sequences of Burkholderia sp. Strains CCGE1002 and H160, Isolated from Legume Nodules in Mexico and Brazil.</title>
        <authorList>
            <person name="Ormeno-Orrillo E."/>
            <person name="Rogel M.A."/>
            <person name="Chueire L.M."/>
            <person name="Tiedje J.M."/>
            <person name="Martinez-Romero E."/>
            <person name="Hungria M."/>
        </authorList>
    </citation>
    <scope>NUCLEOTIDE SEQUENCE [LARGE SCALE GENOMIC DNA]</scope>
    <source>
        <strain evidence="3 4">CCGE1002</strain>
    </source>
</reference>
<gene>
    <name evidence="3" type="ordered locus">BC1002_5357</name>
</gene>
<dbReference type="SUPFAM" id="SSF75304">
    <property type="entry name" value="Amidase signature (AS) enzymes"/>
    <property type="match status" value="1"/>
</dbReference>
<organism evidence="3 4">
    <name type="scientific">Paraburkholderia atlantica</name>
    <dbReference type="NCBI Taxonomy" id="2654982"/>
    <lineage>
        <taxon>Bacteria</taxon>
        <taxon>Pseudomonadati</taxon>
        <taxon>Pseudomonadota</taxon>
        <taxon>Betaproteobacteria</taxon>
        <taxon>Burkholderiales</taxon>
        <taxon>Burkholderiaceae</taxon>
        <taxon>Paraburkholderia</taxon>
    </lineage>
</organism>
<protein>
    <submittedName>
        <fullName evidence="3">Amidase</fullName>
    </submittedName>
</protein>
<dbReference type="InterPro" id="IPR023631">
    <property type="entry name" value="Amidase_dom"/>
</dbReference>
<evidence type="ECO:0000259" key="2">
    <source>
        <dbReference type="Pfam" id="PF01425"/>
    </source>
</evidence>